<protein>
    <submittedName>
        <fullName evidence="1">Uncharacterized protein</fullName>
    </submittedName>
</protein>
<evidence type="ECO:0000313" key="2">
    <source>
        <dbReference type="Proteomes" id="UP001596023"/>
    </source>
</evidence>
<organism evidence="1 2">
    <name type="scientific">Dysgonomonas termitidis</name>
    <dbReference type="NCBI Taxonomy" id="1516126"/>
    <lineage>
        <taxon>Bacteria</taxon>
        <taxon>Pseudomonadati</taxon>
        <taxon>Bacteroidota</taxon>
        <taxon>Bacteroidia</taxon>
        <taxon>Bacteroidales</taxon>
        <taxon>Dysgonomonadaceae</taxon>
        <taxon>Dysgonomonas</taxon>
    </lineage>
</organism>
<reference evidence="2" key="1">
    <citation type="journal article" date="2019" name="Int. J. Syst. Evol. Microbiol.">
        <title>The Global Catalogue of Microorganisms (GCM) 10K type strain sequencing project: providing services to taxonomists for standard genome sequencing and annotation.</title>
        <authorList>
            <consortium name="The Broad Institute Genomics Platform"/>
            <consortium name="The Broad Institute Genome Sequencing Center for Infectious Disease"/>
            <person name="Wu L."/>
            <person name="Ma J."/>
        </authorList>
    </citation>
    <scope>NUCLEOTIDE SEQUENCE [LARGE SCALE GENOMIC DNA]</scope>
    <source>
        <strain evidence="2">CCUG 66188</strain>
    </source>
</reference>
<accession>A0ABV9KX95</accession>
<evidence type="ECO:0000313" key="1">
    <source>
        <dbReference type="EMBL" id="MFC4674692.1"/>
    </source>
</evidence>
<proteinExistence type="predicted"/>
<dbReference type="RefSeq" id="WP_379997235.1">
    <property type="nucleotide sequence ID" value="NZ_JBHSGN010000078.1"/>
</dbReference>
<keyword evidence="2" id="KW-1185">Reference proteome</keyword>
<name>A0ABV9KX95_9BACT</name>
<sequence>MTSDELVTTFNIPADKKKTFFFNKETDHPEAEAKKFCKKNRMKFLGIREMEPYTLHTWQHYKTVAFDAECDEKSCRFFYGFGKF</sequence>
<dbReference type="Proteomes" id="UP001596023">
    <property type="component" value="Unassembled WGS sequence"/>
</dbReference>
<comment type="caution">
    <text evidence="1">The sequence shown here is derived from an EMBL/GenBank/DDBJ whole genome shotgun (WGS) entry which is preliminary data.</text>
</comment>
<dbReference type="EMBL" id="JBHSGN010000078">
    <property type="protein sequence ID" value="MFC4674692.1"/>
    <property type="molecule type" value="Genomic_DNA"/>
</dbReference>
<gene>
    <name evidence="1" type="ORF">ACFO6W_13390</name>
</gene>